<dbReference type="NCBIfam" id="NF007956">
    <property type="entry name" value="PRK10675.1"/>
    <property type="match status" value="1"/>
</dbReference>
<dbReference type="UniPathway" id="UPA00214"/>
<sequence>MSSSSSSVLVTGGAGYIGSHTVIELLNDNQSVVVIDNLINASYEAIRRIERITGKKVTFYKVNLLDKKALLEVFQRHSIGSVIHFGGLKAVGESSRIPLDYYDINMTGTIHLLQVMQTMDVKQFVFSSSATVYGDPPLIPIPETSPLASTNPYGRTKQFVESIIQDICNVNNSNWSAALLRYFNPAGAHPSGLLGENPLGVPNNLMPYLSQVAIGKRASLSIYGKDYPTKDGTAIRDYINVVDLAKGHLAALKKLGDSKNPTGCVAYNLGTGHGSTVLEMVQAFSNAVGRPLAYEIVDRRPGDVANLTADPTKAKTELNWEATIQLDETCASLWHWQSKNPNGLEDCPGDAPPESIICYI</sequence>
<comment type="pathway">
    <text evidence="4">Carbohydrate metabolism; hexose metabolism.</text>
</comment>
<evidence type="ECO:0000313" key="13">
    <source>
        <dbReference type="Proteomes" id="UP000193560"/>
    </source>
</evidence>
<dbReference type="PANTHER" id="PTHR43725:SF47">
    <property type="entry name" value="UDP-GLUCOSE 4-EPIMERASE"/>
    <property type="match status" value="1"/>
</dbReference>
<comment type="similarity">
    <text evidence="10">Belongs to the NAD(P)-dependent epimerase/dehydratase family.</text>
</comment>
<evidence type="ECO:0000256" key="1">
    <source>
        <dbReference type="ARBA" id="ARBA00000083"/>
    </source>
</evidence>
<dbReference type="Gene3D" id="3.90.25.10">
    <property type="entry name" value="UDP-galactose 4-epimerase, domain 1"/>
    <property type="match status" value="1"/>
</dbReference>
<comment type="caution">
    <text evidence="12">The sequence shown here is derived from an EMBL/GenBank/DDBJ whole genome shotgun (WGS) entry which is preliminary data.</text>
</comment>
<keyword evidence="6 10" id="KW-0413">Isomerase</keyword>
<proteinExistence type="inferred from homology"/>
<comment type="cofactor">
    <cofactor evidence="2 10">
        <name>NAD(+)</name>
        <dbReference type="ChEBI" id="CHEBI:57540"/>
    </cofactor>
</comment>
<dbReference type="InterPro" id="IPR005886">
    <property type="entry name" value="UDP_G4E"/>
</dbReference>
<comment type="function">
    <text evidence="7">Mutarotase converts alpha-aldose to the beta-anomer. It is active on D-glucose, L-arabinose, D-xylose, D-galactose, maltose and lactose.</text>
</comment>
<dbReference type="Proteomes" id="UP000193560">
    <property type="component" value="Unassembled WGS sequence"/>
</dbReference>
<keyword evidence="5 10" id="KW-0520">NAD</keyword>
<accession>A0A1X2I9T7</accession>
<gene>
    <name evidence="12" type="ORF">BCR42DRAFT_356450</name>
</gene>
<protein>
    <recommendedName>
        <fullName evidence="10">UDP-glucose 4-epimerase</fullName>
        <ecNumber evidence="10">5.1.3.2</ecNumber>
    </recommendedName>
</protein>
<dbReference type="EMBL" id="MCGE01000019">
    <property type="protein sequence ID" value="ORZ12385.1"/>
    <property type="molecule type" value="Genomic_DNA"/>
</dbReference>
<evidence type="ECO:0000256" key="2">
    <source>
        <dbReference type="ARBA" id="ARBA00001911"/>
    </source>
</evidence>
<dbReference type="PANTHER" id="PTHR43725">
    <property type="entry name" value="UDP-GLUCOSE 4-EPIMERASE"/>
    <property type="match status" value="1"/>
</dbReference>
<evidence type="ECO:0000256" key="10">
    <source>
        <dbReference type="RuleBase" id="RU366046"/>
    </source>
</evidence>
<evidence type="ECO:0000256" key="4">
    <source>
        <dbReference type="ARBA" id="ARBA00005028"/>
    </source>
</evidence>
<dbReference type="EC" id="5.1.3.2" evidence="10"/>
<dbReference type="NCBIfam" id="TIGR01179">
    <property type="entry name" value="galE"/>
    <property type="match status" value="1"/>
</dbReference>
<dbReference type="GO" id="GO:0006012">
    <property type="term" value="P:galactose metabolic process"/>
    <property type="evidence" value="ECO:0007669"/>
    <property type="project" value="UniProtKB-UniPathway"/>
</dbReference>
<dbReference type="InterPro" id="IPR036291">
    <property type="entry name" value="NAD(P)-bd_dom_sf"/>
</dbReference>
<dbReference type="GO" id="GO:0005829">
    <property type="term" value="C:cytosol"/>
    <property type="evidence" value="ECO:0007669"/>
    <property type="project" value="TreeGrafter"/>
</dbReference>
<feature type="domain" description="NAD(P)-binding" evidence="11">
    <location>
        <begin position="9"/>
        <end position="331"/>
    </location>
</feature>
<dbReference type="CDD" id="cd05247">
    <property type="entry name" value="UDP_G4E_1_SDR_e"/>
    <property type="match status" value="1"/>
</dbReference>
<dbReference type="AlphaFoldDB" id="A0A1X2I9T7"/>
<evidence type="ECO:0000256" key="5">
    <source>
        <dbReference type="ARBA" id="ARBA00023027"/>
    </source>
</evidence>
<comment type="similarity">
    <text evidence="9">In the C-terminal section; belongs to the aldose epimerase family.</text>
</comment>
<evidence type="ECO:0000313" key="12">
    <source>
        <dbReference type="EMBL" id="ORZ12385.1"/>
    </source>
</evidence>
<dbReference type="OrthoDB" id="9402762at2759"/>
<comment type="subunit">
    <text evidence="10">Homodimer.</text>
</comment>
<evidence type="ECO:0000256" key="7">
    <source>
        <dbReference type="ARBA" id="ARBA00037676"/>
    </source>
</evidence>
<evidence type="ECO:0000256" key="8">
    <source>
        <dbReference type="ARBA" id="ARBA00037955"/>
    </source>
</evidence>
<name>A0A1X2I9T7_9FUNG</name>
<keyword evidence="13" id="KW-1185">Reference proteome</keyword>
<evidence type="ECO:0000256" key="6">
    <source>
        <dbReference type="ARBA" id="ARBA00023235"/>
    </source>
</evidence>
<dbReference type="GO" id="GO:0003978">
    <property type="term" value="F:UDP-glucose 4-epimerase activity"/>
    <property type="evidence" value="ECO:0007669"/>
    <property type="project" value="UniProtKB-UniRule"/>
</dbReference>
<dbReference type="InterPro" id="IPR016040">
    <property type="entry name" value="NAD(P)-bd_dom"/>
</dbReference>
<evidence type="ECO:0000259" key="11">
    <source>
        <dbReference type="Pfam" id="PF16363"/>
    </source>
</evidence>
<dbReference type="SUPFAM" id="SSF51735">
    <property type="entry name" value="NAD(P)-binding Rossmann-fold domains"/>
    <property type="match status" value="1"/>
</dbReference>
<keyword evidence="10" id="KW-0119">Carbohydrate metabolism</keyword>
<dbReference type="STRING" id="90262.A0A1X2I9T7"/>
<evidence type="ECO:0000256" key="3">
    <source>
        <dbReference type="ARBA" id="ARBA00004947"/>
    </source>
</evidence>
<reference evidence="12 13" key="1">
    <citation type="submission" date="2016-07" db="EMBL/GenBank/DDBJ databases">
        <title>Pervasive Adenine N6-methylation of Active Genes in Fungi.</title>
        <authorList>
            <consortium name="DOE Joint Genome Institute"/>
            <person name="Mondo S.J."/>
            <person name="Dannebaum R.O."/>
            <person name="Kuo R.C."/>
            <person name="Labutti K."/>
            <person name="Haridas S."/>
            <person name="Kuo A."/>
            <person name="Salamov A."/>
            <person name="Ahrendt S.R."/>
            <person name="Lipzen A."/>
            <person name="Sullivan W."/>
            <person name="Andreopoulos W.B."/>
            <person name="Clum A."/>
            <person name="Lindquist E."/>
            <person name="Daum C."/>
            <person name="Ramamoorthy G.K."/>
            <person name="Gryganskyi A."/>
            <person name="Culley D."/>
            <person name="Magnuson J.K."/>
            <person name="James T.Y."/>
            <person name="O'Malley M.A."/>
            <person name="Stajich J.E."/>
            <person name="Spatafora J.W."/>
            <person name="Visel A."/>
            <person name="Grigoriev I.V."/>
        </authorList>
    </citation>
    <scope>NUCLEOTIDE SEQUENCE [LARGE SCALE GENOMIC DNA]</scope>
    <source>
        <strain evidence="12 13">NRRL 1336</strain>
    </source>
</reference>
<evidence type="ECO:0000256" key="9">
    <source>
        <dbReference type="ARBA" id="ARBA00038238"/>
    </source>
</evidence>
<comment type="catalytic activity">
    <reaction evidence="1 10">
        <text>UDP-alpha-D-glucose = UDP-alpha-D-galactose</text>
        <dbReference type="Rhea" id="RHEA:22168"/>
        <dbReference type="ChEBI" id="CHEBI:58885"/>
        <dbReference type="ChEBI" id="CHEBI:66914"/>
        <dbReference type="EC" id="5.1.3.2"/>
    </reaction>
</comment>
<dbReference type="Gene3D" id="3.40.50.720">
    <property type="entry name" value="NAD(P)-binding Rossmann-like Domain"/>
    <property type="match status" value="1"/>
</dbReference>
<comment type="pathway">
    <text evidence="3 10">Carbohydrate metabolism; galactose metabolism.</text>
</comment>
<organism evidence="12 13">
    <name type="scientific">Absidia repens</name>
    <dbReference type="NCBI Taxonomy" id="90262"/>
    <lineage>
        <taxon>Eukaryota</taxon>
        <taxon>Fungi</taxon>
        <taxon>Fungi incertae sedis</taxon>
        <taxon>Mucoromycota</taxon>
        <taxon>Mucoromycotina</taxon>
        <taxon>Mucoromycetes</taxon>
        <taxon>Mucorales</taxon>
        <taxon>Cunninghamellaceae</taxon>
        <taxon>Absidia</taxon>
    </lineage>
</organism>
<comment type="similarity">
    <text evidence="8">In the N-terminal section; belongs to the NAD(P)-dependent epimerase/dehydratase family.</text>
</comment>
<dbReference type="Pfam" id="PF16363">
    <property type="entry name" value="GDP_Man_Dehyd"/>
    <property type="match status" value="1"/>
</dbReference>